<proteinExistence type="predicted"/>
<dbReference type="EMBL" id="PSRQ01000037">
    <property type="protein sequence ID" value="PWU23348.1"/>
    <property type="molecule type" value="Genomic_DNA"/>
</dbReference>
<gene>
    <name evidence="1" type="ORF">C5B42_03270</name>
</gene>
<comment type="caution">
    <text evidence="1">The sequence shown here is derived from an EMBL/GenBank/DDBJ whole genome shotgun (WGS) entry which is preliminary data.</text>
</comment>
<sequence>MAFRTKELQQTLERDWVRYTDETEKQAIFHITNFFCSQQYEDLASREFDLEYIAAHLHLVTAMGKEIASYAQMGEDASEKAPEWLIRSQTDIADHLLELEEQKKTYQRKL</sequence>
<accession>A0A317JNH7</accession>
<protein>
    <submittedName>
        <fullName evidence="1">Uncharacterized protein</fullName>
    </submittedName>
</protein>
<evidence type="ECO:0000313" key="1">
    <source>
        <dbReference type="EMBL" id="PWU23348.1"/>
    </source>
</evidence>
<dbReference type="Proteomes" id="UP000246104">
    <property type="component" value="Unassembled WGS sequence"/>
</dbReference>
<dbReference type="AlphaFoldDB" id="A0A317JNH7"/>
<organism evidence="1 2">
    <name type="scientific">Candidatus Cerribacteria bacterium 'Amazon FNV 2010 28 9'</name>
    <dbReference type="NCBI Taxonomy" id="2081795"/>
    <lineage>
        <taxon>Bacteria</taxon>
        <taxon>Candidatus Cerribacteria</taxon>
    </lineage>
</organism>
<name>A0A317JNH7_9BACT</name>
<reference evidence="1 2" key="1">
    <citation type="submission" date="2018-02" db="EMBL/GenBank/DDBJ databases">
        <title>Genomic Reconstructions from Amazon Rainforest and Pasture Soil Reveal Novel Insights into the Physiology of Candidate Phyla in Tropical Sites.</title>
        <authorList>
            <person name="Kroeger M.E."/>
            <person name="Delmont T."/>
            <person name="Eren A.M."/>
            <person name="Guo J."/>
            <person name="Meyer K.M."/>
            <person name="Khan K."/>
            <person name="Rodrigues J.L.M."/>
            <person name="Bohannan B.J.M."/>
            <person name="Tringe S."/>
            <person name="Borges C.D."/>
            <person name="Tiedje J."/>
            <person name="Tsai S.M."/>
            <person name="Nusslein K."/>
        </authorList>
    </citation>
    <scope>NUCLEOTIDE SEQUENCE [LARGE SCALE GENOMIC DNA]</scope>
    <source>
        <strain evidence="1">Amazon FNV 2010 28 9</strain>
    </source>
</reference>
<evidence type="ECO:0000313" key="2">
    <source>
        <dbReference type="Proteomes" id="UP000246104"/>
    </source>
</evidence>